<keyword evidence="2" id="KW-1133">Transmembrane helix</keyword>
<dbReference type="AlphaFoldDB" id="A0A1I6FXF0"/>
<reference evidence="4" key="1">
    <citation type="submission" date="2016-10" db="EMBL/GenBank/DDBJ databases">
        <authorList>
            <person name="Varghese N."/>
            <person name="Submissions S."/>
        </authorList>
    </citation>
    <scope>NUCLEOTIDE SEQUENCE [LARGE SCALE GENOMIC DNA]</scope>
    <source>
        <strain evidence="4">CGMCC 1.7736</strain>
    </source>
</reference>
<protein>
    <submittedName>
        <fullName evidence="3">Uncharacterized protein</fullName>
    </submittedName>
</protein>
<keyword evidence="4" id="KW-1185">Reference proteome</keyword>
<feature type="transmembrane region" description="Helical" evidence="2">
    <location>
        <begin position="61"/>
        <end position="88"/>
    </location>
</feature>
<dbReference type="Proteomes" id="UP000198531">
    <property type="component" value="Unassembled WGS sequence"/>
</dbReference>
<accession>A0A1I6FXF0</accession>
<evidence type="ECO:0000256" key="1">
    <source>
        <dbReference type="SAM" id="MobiDB-lite"/>
    </source>
</evidence>
<sequence>MDDPSTSADADAGADGTGPEADASSVEPDAGAGGVEPAADTGDYEDPVGDLLPYASVDSNWWYWIAAPLVFFVLSAVGGVLFFVGFLFDVFLTGGLLTVGLAVVAGGVAALVGLVLSVMFPVAVYVDARALSDDPASPWSPDPLLYGLVALAGVVLTAFTVSVPLAIYYLYRRHVAVGTP</sequence>
<organism evidence="3 4">
    <name type="scientific">Halogeometricum rufum</name>
    <dbReference type="NCBI Taxonomy" id="553469"/>
    <lineage>
        <taxon>Archaea</taxon>
        <taxon>Methanobacteriati</taxon>
        <taxon>Methanobacteriota</taxon>
        <taxon>Stenosarchaea group</taxon>
        <taxon>Halobacteria</taxon>
        <taxon>Halobacteriales</taxon>
        <taxon>Haloferacaceae</taxon>
        <taxon>Halogeometricum</taxon>
    </lineage>
</organism>
<dbReference type="OrthoDB" id="185849at2157"/>
<proteinExistence type="predicted"/>
<dbReference type="EMBL" id="FOYT01000001">
    <property type="protein sequence ID" value="SFR34625.1"/>
    <property type="molecule type" value="Genomic_DNA"/>
</dbReference>
<keyword evidence="2" id="KW-0812">Transmembrane</keyword>
<evidence type="ECO:0000256" key="2">
    <source>
        <dbReference type="SAM" id="Phobius"/>
    </source>
</evidence>
<gene>
    <name evidence="3" type="ORF">SAMN04487947_0192</name>
</gene>
<name>A0A1I6FXF0_9EURY</name>
<evidence type="ECO:0000313" key="4">
    <source>
        <dbReference type="Proteomes" id="UP000198531"/>
    </source>
</evidence>
<feature type="region of interest" description="Disordered" evidence="1">
    <location>
        <begin position="1"/>
        <end position="41"/>
    </location>
</feature>
<keyword evidence="2" id="KW-0472">Membrane</keyword>
<evidence type="ECO:0000313" key="3">
    <source>
        <dbReference type="EMBL" id="SFR34625.1"/>
    </source>
</evidence>
<dbReference type="RefSeq" id="WP_089803874.1">
    <property type="nucleotide sequence ID" value="NZ_FOYT01000001.1"/>
</dbReference>
<feature type="compositionally biased region" description="Low complexity" evidence="1">
    <location>
        <begin position="1"/>
        <end position="23"/>
    </location>
</feature>
<feature type="transmembrane region" description="Helical" evidence="2">
    <location>
        <begin position="144"/>
        <end position="171"/>
    </location>
</feature>
<feature type="transmembrane region" description="Helical" evidence="2">
    <location>
        <begin position="95"/>
        <end position="124"/>
    </location>
</feature>